<dbReference type="PANTHER" id="PTHR11923:SF69">
    <property type="entry name" value="SENSORY NEURON MEMBRANE PROTEIN 1"/>
    <property type="match status" value="1"/>
</dbReference>
<sequence length="447" mass="50806">MEGMSPILVERGPYVYDIRLKKQVLSVNETSDEITLNVMRSYHFNRELSGRSDEEELVIINNAYLGTINTMVSRFPMFVGILGNGIINLFPNAKDIFLRGKAKDLLWDGMPLICDKEKHKELGIICTFLKKNRPSTVQAGDELNYYRFSAFGRINATYQGPITVNRGVQNKDALGNITAFKGLRVSKYWTEDGCNLVSGTDAITWPPMTERLPYVTVFEPNLCRRVTLNYVRDEVFHGLRGYRYELDSKMWLPENMGCYCPVTKQGQKCLEYGLLDISLCQEAPLIFSEPHFLHAEDSLLDYTRGLEPKIEHHSTYIIIEPTSGAPLIGTKKIQINLKINPVPAIALLSNLSSGYFPVLWAEEANNVSVTLLRPVIMAHRLINVMESSSWLVIIIGLFFIIKIVWIQGASDRQANREASKVTTDRSISHLNQGPIQKPEKRRRRAFE</sequence>
<keyword evidence="5 13" id="KW-0812">Transmembrane</keyword>
<name>A0A7G8Z9J5_9HYME</name>
<evidence type="ECO:0000313" key="14">
    <source>
        <dbReference type="EMBL" id="QNL15120.1"/>
    </source>
</evidence>
<comment type="subcellular location">
    <subcellularLocation>
        <location evidence="1">Cell membrane</location>
        <topology evidence="1">Multi-pass membrane protein</topology>
    </subcellularLocation>
</comment>
<accession>A0A7G8Z9J5</accession>
<keyword evidence="3" id="KW-1003">Cell membrane</keyword>
<evidence type="ECO:0000256" key="2">
    <source>
        <dbReference type="ARBA" id="ARBA00010532"/>
    </source>
</evidence>
<keyword evidence="7 13" id="KW-1133">Transmembrane helix</keyword>
<evidence type="ECO:0000256" key="1">
    <source>
        <dbReference type="ARBA" id="ARBA00004651"/>
    </source>
</evidence>
<protein>
    <submittedName>
        <fullName evidence="14">Sensory neuron membrane protein 4</fullName>
    </submittedName>
</protein>
<comment type="similarity">
    <text evidence="2">Belongs to the CD36 family.</text>
</comment>
<reference evidence="14" key="1">
    <citation type="submission" date="2020-06" db="EMBL/GenBank/DDBJ databases">
        <authorList>
            <person name="Sheng S."/>
        </authorList>
    </citation>
    <scope>NUCLEOTIDE SEQUENCE</scope>
    <source>
        <tissue evidence="14">Antenna</tissue>
    </source>
</reference>
<keyword evidence="4" id="KW-0716">Sensory transduction</keyword>
<gene>
    <name evidence="14" type="primary">SNMP4</name>
</gene>
<evidence type="ECO:0000256" key="7">
    <source>
        <dbReference type="ARBA" id="ARBA00022989"/>
    </source>
</evidence>
<evidence type="ECO:0000256" key="6">
    <source>
        <dbReference type="ARBA" id="ARBA00022725"/>
    </source>
</evidence>
<dbReference type="InterPro" id="IPR002159">
    <property type="entry name" value="CD36_fam"/>
</dbReference>
<dbReference type="GO" id="GO:0005044">
    <property type="term" value="F:scavenger receptor activity"/>
    <property type="evidence" value="ECO:0007669"/>
    <property type="project" value="TreeGrafter"/>
</dbReference>
<keyword evidence="6" id="KW-0552">Olfaction</keyword>
<evidence type="ECO:0000256" key="12">
    <source>
        <dbReference type="SAM" id="MobiDB-lite"/>
    </source>
</evidence>
<evidence type="ECO:0000256" key="5">
    <source>
        <dbReference type="ARBA" id="ARBA00022692"/>
    </source>
</evidence>
<dbReference type="GO" id="GO:0007608">
    <property type="term" value="P:sensory perception of smell"/>
    <property type="evidence" value="ECO:0007669"/>
    <property type="project" value="UniProtKB-KW"/>
</dbReference>
<dbReference type="PRINTS" id="PR01609">
    <property type="entry name" value="CD36FAMILY"/>
</dbReference>
<dbReference type="Pfam" id="PF01130">
    <property type="entry name" value="CD36"/>
    <property type="match status" value="1"/>
</dbReference>
<evidence type="ECO:0000256" key="10">
    <source>
        <dbReference type="ARBA" id="ARBA00023170"/>
    </source>
</evidence>
<dbReference type="GO" id="GO:0005886">
    <property type="term" value="C:plasma membrane"/>
    <property type="evidence" value="ECO:0007669"/>
    <property type="project" value="UniProtKB-SubCell"/>
</dbReference>
<feature type="transmembrane region" description="Helical" evidence="13">
    <location>
        <begin position="388"/>
        <end position="406"/>
    </location>
</feature>
<dbReference type="AlphaFoldDB" id="A0A7G8Z9J5"/>
<evidence type="ECO:0000256" key="11">
    <source>
        <dbReference type="ARBA" id="ARBA00023180"/>
    </source>
</evidence>
<evidence type="ECO:0000256" key="3">
    <source>
        <dbReference type="ARBA" id="ARBA00022475"/>
    </source>
</evidence>
<keyword evidence="8 13" id="KW-0472">Membrane</keyword>
<evidence type="ECO:0000256" key="9">
    <source>
        <dbReference type="ARBA" id="ARBA00023157"/>
    </source>
</evidence>
<organism evidence="14">
    <name type="scientific">Aulacocentrum confusum</name>
    <dbReference type="NCBI Taxonomy" id="2767324"/>
    <lineage>
        <taxon>Eukaryota</taxon>
        <taxon>Metazoa</taxon>
        <taxon>Ecdysozoa</taxon>
        <taxon>Arthropoda</taxon>
        <taxon>Hexapoda</taxon>
        <taxon>Insecta</taxon>
        <taxon>Pterygota</taxon>
        <taxon>Neoptera</taxon>
        <taxon>Endopterygota</taxon>
        <taxon>Hymenoptera</taxon>
        <taxon>Apocrita</taxon>
        <taxon>Ichneumonoidea</taxon>
        <taxon>Braconidae</taxon>
        <taxon>Macrocentrinae</taxon>
        <taxon>Aulacocentrum</taxon>
    </lineage>
</organism>
<dbReference type="PANTHER" id="PTHR11923">
    <property type="entry name" value="SCAVENGER RECEPTOR CLASS B TYPE-1 SR-B1"/>
    <property type="match status" value="1"/>
</dbReference>
<dbReference type="EMBL" id="MT671116">
    <property type="protein sequence ID" value="QNL15120.1"/>
    <property type="molecule type" value="mRNA"/>
</dbReference>
<keyword evidence="10" id="KW-0675">Receptor</keyword>
<evidence type="ECO:0000256" key="13">
    <source>
        <dbReference type="SAM" id="Phobius"/>
    </source>
</evidence>
<evidence type="ECO:0000256" key="4">
    <source>
        <dbReference type="ARBA" id="ARBA00022606"/>
    </source>
</evidence>
<feature type="region of interest" description="Disordered" evidence="12">
    <location>
        <begin position="420"/>
        <end position="447"/>
    </location>
</feature>
<evidence type="ECO:0000256" key="8">
    <source>
        <dbReference type="ARBA" id="ARBA00023136"/>
    </source>
</evidence>
<dbReference type="GO" id="GO:0005737">
    <property type="term" value="C:cytoplasm"/>
    <property type="evidence" value="ECO:0007669"/>
    <property type="project" value="TreeGrafter"/>
</dbReference>
<proteinExistence type="evidence at transcript level"/>
<keyword evidence="9" id="KW-1015">Disulfide bond</keyword>
<keyword evidence="11" id="KW-0325">Glycoprotein</keyword>